<feature type="transmembrane region" description="Helical" evidence="1">
    <location>
        <begin position="20"/>
        <end position="41"/>
    </location>
</feature>
<dbReference type="Proteomes" id="UP000054560">
    <property type="component" value="Unassembled WGS sequence"/>
</dbReference>
<reference evidence="2 3" key="1">
    <citation type="submission" date="2011-02" db="EMBL/GenBank/DDBJ databases">
        <title>The Genome Sequence of Sphaeroforma arctica JP610.</title>
        <authorList>
            <consortium name="The Broad Institute Genome Sequencing Platform"/>
            <person name="Russ C."/>
            <person name="Cuomo C."/>
            <person name="Young S.K."/>
            <person name="Zeng Q."/>
            <person name="Gargeya S."/>
            <person name="Alvarado L."/>
            <person name="Berlin A."/>
            <person name="Chapman S.B."/>
            <person name="Chen Z."/>
            <person name="Freedman E."/>
            <person name="Gellesch M."/>
            <person name="Goldberg J."/>
            <person name="Griggs A."/>
            <person name="Gujja S."/>
            <person name="Heilman E."/>
            <person name="Heiman D."/>
            <person name="Howarth C."/>
            <person name="Mehta T."/>
            <person name="Neiman D."/>
            <person name="Pearson M."/>
            <person name="Roberts A."/>
            <person name="Saif S."/>
            <person name="Shea T."/>
            <person name="Shenoy N."/>
            <person name="Sisk P."/>
            <person name="Stolte C."/>
            <person name="Sykes S."/>
            <person name="White J."/>
            <person name="Yandava C."/>
            <person name="Burger G."/>
            <person name="Gray M.W."/>
            <person name="Holland P.W.H."/>
            <person name="King N."/>
            <person name="Lang F.B.F."/>
            <person name="Roger A.J."/>
            <person name="Ruiz-Trillo I."/>
            <person name="Haas B."/>
            <person name="Nusbaum C."/>
            <person name="Birren B."/>
        </authorList>
    </citation>
    <scope>NUCLEOTIDE SEQUENCE [LARGE SCALE GENOMIC DNA]</scope>
    <source>
        <strain evidence="2 3">JP610</strain>
    </source>
</reference>
<gene>
    <name evidence="2" type="ORF">SARC_00176</name>
</gene>
<organism evidence="2 3">
    <name type="scientific">Sphaeroforma arctica JP610</name>
    <dbReference type="NCBI Taxonomy" id="667725"/>
    <lineage>
        <taxon>Eukaryota</taxon>
        <taxon>Ichthyosporea</taxon>
        <taxon>Ichthyophonida</taxon>
        <taxon>Sphaeroforma</taxon>
    </lineage>
</organism>
<feature type="transmembrane region" description="Helical" evidence="1">
    <location>
        <begin position="134"/>
        <end position="154"/>
    </location>
</feature>
<evidence type="ECO:0000313" key="3">
    <source>
        <dbReference type="Proteomes" id="UP000054560"/>
    </source>
</evidence>
<dbReference type="GeneID" id="25900680"/>
<dbReference type="OrthoDB" id="2119662at2759"/>
<dbReference type="AlphaFoldDB" id="A0A0L0GFD8"/>
<keyword evidence="1" id="KW-1133">Transmembrane helix</keyword>
<protein>
    <submittedName>
        <fullName evidence="2">Uncharacterized protein</fullName>
    </submittedName>
</protein>
<evidence type="ECO:0000313" key="2">
    <source>
        <dbReference type="EMBL" id="KNC87742.1"/>
    </source>
</evidence>
<evidence type="ECO:0000256" key="1">
    <source>
        <dbReference type="SAM" id="Phobius"/>
    </source>
</evidence>
<keyword evidence="1" id="KW-0472">Membrane</keyword>
<feature type="transmembrane region" description="Helical" evidence="1">
    <location>
        <begin position="47"/>
        <end position="65"/>
    </location>
</feature>
<dbReference type="EMBL" id="KQ241600">
    <property type="protein sequence ID" value="KNC87742.1"/>
    <property type="molecule type" value="Genomic_DNA"/>
</dbReference>
<dbReference type="RefSeq" id="XP_014161644.1">
    <property type="nucleotide sequence ID" value="XM_014306169.1"/>
</dbReference>
<accession>A0A0L0GFD8</accession>
<keyword evidence="1" id="KW-0812">Transmembrane</keyword>
<proteinExistence type="predicted"/>
<dbReference type="STRING" id="667725.A0A0L0GFD8"/>
<name>A0A0L0GFD8_9EUKA</name>
<keyword evidence="3" id="KW-1185">Reference proteome</keyword>
<sequence length="174" mass="19341">MYDTMNPFKPSMNRDLAATYGNNLMYVALPGVYGLLSRYWISGIDPLLIATTASYTYVGVVYEVVNETIPRAYYRPFSAMHILGEPSVGFNSGRIHDNEADISEFRHDGSVFVPKCTSKEQSARLIEQLPDRTTALITHATMVALLTVFFMIFAPEFSAATTGSTSQGTIEYVR</sequence>